<keyword evidence="7 9" id="KW-0472">Membrane</keyword>
<feature type="region of interest" description="Disordered" evidence="8">
    <location>
        <begin position="464"/>
        <end position="485"/>
    </location>
</feature>
<dbReference type="InterPro" id="IPR005219">
    <property type="entry name" value="PqiA-like_proteobact"/>
</dbReference>
<feature type="compositionally biased region" description="Basic and acidic residues" evidence="8">
    <location>
        <begin position="472"/>
        <end position="485"/>
    </location>
</feature>
<comment type="subcellular location">
    <subcellularLocation>
        <location evidence="1">Cell inner membrane</location>
        <topology evidence="1">Multi-pass membrane protein</topology>
    </subcellularLocation>
</comment>
<organism evidence="10 11">
    <name type="scientific">Kushneria phosphatilytica</name>
    <dbReference type="NCBI Taxonomy" id="657387"/>
    <lineage>
        <taxon>Bacteria</taxon>
        <taxon>Pseudomonadati</taxon>
        <taxon>Pseudomonadota</taxon>
        <taxon>Gammaproteobacteria</taxon>
        <taxon>Oceanospirillales</taxon>
        <taxon>Halomonadaceae</taxon>
        <taxon>Kushneria</taxon>
    </lineage>
</organism>
<accession>A0A5C1A3G8</accession>
<evidence type="ECO:0000313" key="11">
    <source>
        <dbReference type="Proteomes" id="UP000322553"/>
    </source>
</evidence>
<keyword evidence="11" id="KW-1185">Reference proteome</keyword>
<feature type="transmembrane region" description="Helical" evidence="9">
    <location>
        <begin position="399"/>
        <end position="420"/>
    </location>
</feature>
<feature type="transmembrane region" description="Helical" evidence="9">
    <location>
        <begin position="94"/>
        <end position="116"/>
    </location>
</feature>
<keyword evidence="3" id="KW-1003">Cell membrane</keyword>
<sequence>MLRHTCQHVYNQRLPAAPYRLLPAQSVVVPIGHEGTSLHVPESAITTSPPSRLRVCHECDMVSVVPPLAESEAAHCPRCHHVLYSRKHCPAQHALAVAMATLIALLMALPFPFIAFEARGVTRSIDLFDAMTILTSQHYATLALLLWLVLLVLPLLFLLGVILIHAALLSGRRLPAPGLMMRSLRHIHRWMMGDVFLLGVLVSMVKILSLAEIHFGTSFWSFCAFVVLMIATVRRIDMDWLWERMVGPERRLPDNIVPGRTGASQHIMGCPACGQVNRIRRLGPHFCTRCGERQHLRGHQSLQKTLALLLVSVMLYIPAMALPIMQVTSLGDGTPQTILGGVLLLLSHGDWPIAAIIFLASVVIPIAKILALGWLCLKSYRPNPWRPDIRLRLYRLTEFIGRWSMIDVFVVALLVALVRLGSLMSVTPGPGVLAFAAVVILTLLAALSFDPRLIWDAGEHRDLQVTPSGPSADDRSDDPQQEREP</sequence>
<evidence type="ECO:0000256" key="5">
    <source>
        <dbReference type="ARBA" id="ARBA00022692"/>
    </source>
</evidence>
<dbReference type="KEGG" id="kuy:FY550_16735"/>
<feature type="transmembrane region" description="Helical" evidence="9">
    <location>
        <begin position="432"/>
        <end position="449"/>
    </location>
</feature>
<evidence type="ECO:0000256" key="9">
    <source>
        <dbReference type="SAM" id="Phobius"/>
    </source>
</evidence>
<evidence type="ECO:0000256" key="2">
    <source>
        <dbReference type="ARBA" id="ARBA00007555"/>
    </source>
</evidence>
<dbReference type="PANTHER" id="PTHR30462:SF3">
    <property type="entry name" value="INTERMEMBRANE TRANSPORT PROTEIN PQIA"/>
    <property type="match status" value="1"/>
</dbReference>
<dbReference type="PANTHER" id="PTHR30462">
    <property type="entry name" value="INTERMEMBRANE TRANSPORT PROTEIN PQIB-RELATED"/>
    <property type="match status" value="1"/>
</dbReference>
<feature type="transmembrane region" description="Helical" evidence="9">
    <location>
        <begin position="144"/>
        <end position="169"/>
    </location>
</feature>
<dbReference type="GO" id="GO:0005886">
    <property type="term" value="C:plasma membrane"/>
    <property type="evidence" value="ECO:0007669"/>
    <property type="project" value="UniProtKB-SubCell"/>
</dbReference>
<evidence type="ECO:0000256" key="3">
    <source>
        <dbReference type="ARBA" id="ARBA00022475"/>
    </source>
</evidence>
<keyword evidence="4" id="KW-0997">Cell inner membrane</keyword>
<evidence type="ECO:0000256" key="1">
    <source>
        <dbReference type="ARBA" id="ARBA00004429"/>
    </source>
</evidence>
<dbReference type="Proteomes" id="UP000322553">
    <property type="component" value="Chromosome"/>
</dbReference>
<protein>
    <submittedName>
        <fullName evidence="10">Paraquat-inducible protein A</fullName>
    </submittedName>
</protein>
<dbReference type="Pfam" id="PF04403">
    <property type="entry name" value="PqiA"/>
    <property type="match status" value="2"/>
</dbReference>
<feature type="transmembrane region" description="Helical" evidence="9">
    <location>
        <begin position="306"/>
        <end position="325"/>
    </location>
</feature>
<dbReference type="InterPro" id="IPR051800">
    <property type="entry name" value="PqiA-PqiB_transport"/>
</dbReference>
<dbReference type="NCBIfam" id="TIGR00155">
    <property type="entry name" value="pqiA_fam"/>
    <property type="match status" value="1"/>
</dbReference>
<feature type="transmembrane region" description="Helical" evidence="9">
    <location>
        <begin position="217"/>
        <end position="236"/>
    </location>
</feature>
<evidence type="ECO:0000256" key="4">
    <source>
        <dbReference type="ARBA" id="ARBA00022519"/>
    </source>
</evidence>
<evidence type="ECO:0000256" key="8">
    <source>
        <dbReference type="SAM" id="MobiDB-lite"/>
    </source>
</evidence>
<dbReference type="EMBL" id="CP043420">
    <property type="protein sequence ID" value="QEL12624.1"/>
    <property type="molecule type" value="Genomic_DNA"/>
</dbReference>
<reference evidence="10 11" key="1">
    <citation type="submission" date="2019-08" db="EMBL/GenBank/DDBJ databases">
        <title>Complete genome sequence of Kushneria sp. YCWA18, a halophilic phosphate-solubilizing bacterium isolated from Daqiao saltern in China.</title>
        <authorList>
            <person name="Du G.-X."/>
            <person name="Qu L.-Y."/>
        </authorList>
    </citation>
    <scope>NUCLEOTIDE SEQUENCE [LARGE SCALE GENOMIC DNA]</scope>
    <source>
        <strain evidence="10 11">YCWA18</strain>
    </source>
</reference>
<gene>
    <name evidence="10" type="ORF">FY550_16735</name>
</gene>
<proteinExistence type="inferred from homology"/>
<keyword evidence="6 9" id="KW-1133">Transmembrane helix</keyword>
<evidence type="ECO:0000256" key="7">
    <source>
        <dbReference type="ARBA" id="ARBA00023136"/>
    </source>
</evidence>
<comment type="similarity">
    <text evidence="2">Belongs to the PqiA family.</text>
</comment>
<keyword evidence="5 9" id="KW-0812">Transmembrane</keyword>
<dbReference type="AlphaFoldDB" id="A0A5C1A3G8"/>
<feature type="transmembrane region" description="Helical" evidence="9">
    <location>
        <begin position="190"/>
        <end position="211"/>
    </location>
</feature>
<evidence type="ECO:0000256" key="6">
    <source>
        <dbReference type="ARBA" id="ARBA00022989"/>
    </source>
</evidence>
<feature type="transmembrane region" description="Helical" evidence="9">
    <location>
        <begin position="353"/>
        <end position="377"/>
    </location>
</feature>
<name>A0A5C1A3G8_9GAMM</name>
<dbReference type="InterPro" id="IPR007498">
    <property type="entry name" value="PqiA-like"/>
</dbReference>
<evidence type="ECO:0000313" key="10">
    <source>
        <dbReference type="EMBL" id="QEL12624.1"/>
    </source>
</evidence>